<feature type="region of interest" description="Disordered" evidence="1">
    <location>
        <begin position="159"/>
        <end position="196"/>
    </location>
</feature>
<accession>A0A512B992</accession>
<evidence type="ECO:0000259" key="2">
    <source>
        <dbReference type="Pfam" id="PF07929"/>
    </source>
</evidence>
<protein>
    <recommendedName>
        <fullName evidence="2">Plasmid pRiA4b Orf3-like domain-containing protein</fullName>
    </recommendedName>
</protein>
<reference evidence="3 4" key="1">
    <citation type="submission" date="2019-07" db="EMBL/GenBank/DDBJ databases">
        <title>Whole genome shotgun sequence of Segetibacter aerophilus NBRC 106135.</title>
        <authorList>
            <person name="Hosoyama A."/>
            <person name="Uohara A."/>
            <person name="Ohji S."/>
            <person name="Ichikawa N."/>
        </authorList>
    </citation>
    <scope>NUCLEOTIDE SEQUENCE [LARGE SCALE GENOMIC DNA]</scope>
    <source>
        <strain evidence="3 4">NBRC 106135</strain>
    </source>
</reference>
<feature type="compositionally biased region" description="Acidic residues" evidence="1">
    <location>
        <begin position="173"/>
        <end position="188"/>
    </location>
</feature>
<dbReference type="SUPFAM" id="SSF159941">
    <property type="entry name" value="MM3350-like"/>
    <property type="match status" value="1"/>
</dbReference>
<organism evidence="3 4">
    <name type="scientific">Segetibacter aerophilus</name>
    <dbReference type="NCBI Taxonomy" id="670293"/>
    <lineage>
        <taxon>Bacteria</taxon>
        <taxon>Pseudomonadati</taxon>
        <taxon>Bacteroidota</taxon>
        <taxon>Chitinophagia</taxon>
        <taxon>Chitinophagales</taxon>
        <taxon>Chitinophagaceae</taxon>
        <taxon>Segetibacter</taxon>
    </lineage>
</organism>
<dbReference type="OrthoDB" id="666725at2"/>
<dbReference type="Gene3D" id="3.10.290.30">
    <property type="entry name" value="MM3350-like"/>
    <property type="match status" value="1"/>
</dbReference>
<dbReference type="AlphaFoldDB" id="A0A512B992"/>
<dbReference type="InterPro" id="IPR024047">
    <property type="entry name" value="MM3350-like_sf"/>
</dbReference>
<comment type="caution">
    <text evidence="3">The sequence shown here is derived from an EMBL/GenBank/DDBJ whole genome shotgun (WGS) entry which is preliminary data.</text>
</comment>
<gene>
    <name evidence="3" type="ORF">SAE01_10280</name>
</gene>
<dbReference type="InterPro" id="IPR012912">
    <property type="entry name" value="Plasmid_pRiA4b_Orf3-like"/>
</dbReference>
<evidence type="ECO:0000313" key="3">
    <source>
        <dbReference type="EMBL" id="GEO08532.1"/>
    </source>
</evidence>
<dbReference type="Proteomes" id="UP000321513">
    <property type="component" value="Unassembled WGS sequence"/>
</dbReference>
<name>A0A512B992_9BACT</name>
<evidence type="ECO:0000256" key="1">
    <source>
        <dbReference type="SAM" id="MobiDB-lite"/>
    </source>
</evidence>
<dbReference type="RefSeq" id="WP_147202588.1">
    <property type="nucleotide sequence ID" value="NZ_BJYT01000002.1"/>
</dbReference>
<dbReference type="EMBL" id="BJYT01000002">
    <property type="protein sequence ID" value="GEO08532.1"/>
    <property type="molecule type" value="Genomic_DNA"/>
</dbReference>
<feature type="domain" description="Plasmid pRiA4b Orf3-like" evidence="2">
    <location>
        <begin position="12"/>
        <end position="134"/>
    </location>
</feature>
<dbReference type="Pfam" id="PF07929">
    <property type="entry name" value="PRiA4_ORF3"/>
    <property type="match status" value="1"/>
</dbReference>
<proteinExistence type="predicted"/>
<sequence length="196" mass="22390">MAVLKFRAYYEEDESVYRDIVVKHTQTFADLHSAILKAYEFDNKHAATFYRSNDNWQRGREISLQKYDKEYKAEPLIMSETTIGSEIKDPNQKFIYTYDFVKGWTFLVELINVSKEESPKTSYPSTARSEGIGPAQYGTKSLLGDKFVDIEEKYDLSAGAEGFGREGVSDTGVDAEETEDETFTDESEGGTHEEEY</sequence>
<evidence type="ECO:0000313" key="4">
    <source>
        <dbReference type="Proteomes" id="UP000321513"/>
    </source>
</evidence>
<keyword evidence="4" id="KW-1185">Reference proteome</keyword>